<gene>
    <name evidence="3" type="ORF">SUTH_02463</name>
</gene>
<feature type="signal peptide" evidence="1">
    <location>
        <begin position="1"/>
        <end position="23"/>
    </location>
</feature>
<dbReference type="CDD" id="cd01822">
    <property type="entry name" value="Lysophospholipase_L1_like"/>
    <property type="match status" value="1"/>
</dbReference>
<feature type="chain" id="PRO_5004795076" evidence="1">
    <location>
        <begin position="24"/>
        <end position="206"/>
    </location>
</feature>
<protein>
    <submittedName>
        <fullName evidence="3">Acyl-CoA thioesterase I</fullName>
    </submittedName>
</protein>
<dbReference type="GO" id="GO:0006629">
    <property type="term" value="P:lipid metabolic process"/>
    <property type="evidence" value="ECO:0007669"/>
    <property type="project" value="InterPro"/>
</dbReference>
<dbReference type="STRING" id="1223802.SUTH_02463"/>
<accession>W0SGT6</accession>
<dbReference type="Pfam" id="PF13472">
    <property type="entry name" value="Lipase_GDSL_2"/>
    <property type="match status" value="1"/>
</dbReference>
<sequence>MLKRLASRSCFLLLICCSFAASAAEKRILVYGDSLSAGFGIAVSQSWPALLGQRLQANGSGFVVTNASISGETTAGGRTRFAAALAQFKPAVVILALGANDGLRGLPVAAMKDNLGFMAALARKQGARVLLVGMRLPPNYGPQYTQEFDAAFRDVAKRQKVALLPFLLEPIALDQNAYQADGLHPTAAAQPKILDHVWSALKPLLN</sequence>
<dbReference type="SUPFAM" id="SSF52266">
    <property type="entry name" value="SGNH hydrolase"/>
    <property type="match status" value="1"/>
</dbReference>
<keyword evidence="4" id="KW-1185">Reference proteome</keyword>
<dbReference type="InterPro" id="IPR036514">
    <property type="entry name" value="SGNH_hydro_sf"/>
</dbReference>
<organism evidence="3 4">
    <name type="scientific">Sulfuritalea hydrogenivorans sk43H</name>
    <dbReference type="NCBI Taxonomy" id="1223802"/>
    <lineage>
        <taxon>Bacteria</taxon>
        <taxon>Pseudomonadati</taxon>
        <taxon>Pseudomonadota</taxon>
        <taxon>Betaproteobacteria</taxon>
        <taxon>Nitrosomonadales</taxon>
        <taxon>Sterolibacteriaceae</taxon>
        <taxon>Sulfuritalea</taxon>
    </lineage>
</organism>
<dbReference type="Proteomes" id="UP000031637">
    <property type="component" value="Chromosome"/>
</dbReference>
<evidence type="ECO:0000313" key="3">
    <source>
        <dbReference type="EMBL" id="BAO30246.1"/>
    </source>
</evidence>
<keyword evidence="1" id="KW-0732">Signal</keyword>
<evidence type="ECO:0000313" key="4">
    <source>
        <dbReference type="Proteomes" id="UP000031637"/>
    </source>
</evidence>
<feature type="domain" description="SGNH hydrolase-type esterase" evidence="2">
    <location>
        <begin position="30"/>
        <end position="189"/>
    </location>
</feature>
<proteinExistence type="predicted"/>
<dbReference type="KEGG" id="shd:SUTH_02463"/>
<dbReference type="RefSeq" id="WP_084207381.1">
    <property type="nucleotide sequence ID" value="NZ_AP012547.1"/>
</dbReference>
<dbReference type="GO" id="GO:0004622">
    <property type="term" value="F:phosphatidylcholine lysophospholipase activity"/>
    <property type="evidence" value="ECO:0007669"/>
    <property type="project" value="TreeGrafter"/>
</dbReference>
<dbReference type="PANTHER" id="PTHR30383:SF24">
    <property type="entry name" value="THIOESTERASE 1_PROTEASE 1_LYSOPHOSPHOLIPASE L1"/>
    <property type="match status" value="1"/>
</dbReference>
<dbReference type="HOGENOM" id="CLU_051180_3_0_4"/>
<dbReference type="PANTHER" id="PTHR30383">
    <property type="entry name" value="THIOESTERASE 1/PROTEASE 1/LYSOPHOSPHOLIPASE L1"/>
    <property type="match status" value="1"/>
</dbReference>
<dbReference type="EMBL" id="AP012547">
    <property type="protein sequence ID" value="BAO30246.1"/>
    <property type="molecule type" value="Genomic_DNA"/>
</dbReference>
<evidence type="ECO:0000256" key="1">
    <source>
        <dbReference type="SAM" id="SignalP"/>
    </source>
</evidence>
<dbReference type="InterPro" id="IPR013830">
    <property type="entry name" value="SGNH_hydro"/>
</dbReference>
<evidence type="ECO:0000259" key="2">
    <source>
        <dbReference type="Pfam" id="PF13472"/>
    </source>
</evidence>
<dbReference type="PROSITE" id="PS01098">
    <property type="entry name" value="LIPASE_GDSL_SER"/>
    <property type="match status" value="1"/>
</dbReference>
<dbReference type="AlphaFoldDB" id="W0SGT6"/>
<dbReference type="Gene3D" id="3.40.50.1110">
    <property type="entry name" value="SGNH hydrolase"/>
    <property type="match status" value="1"/>
</dbReference>
<dbReference type="OrthoDB" id="9786188at2"/>
<dbReference type="InterPro" id="IPR008265">
    <property type="entry name" value="Lipase_GDSL_AS"/>
</dbReference>
<dbReference type="InterPro" id="IPR051532">
    <property type="entry name" value="Ester_Hydrolysis_Enzymes"/>
</dbReference>
<name>W0SGT6_9PROT</name>
<reference evidence="3 4" key="1">
    <citation type="journal article" date="2014" name="Syst. Appl. Microbiol.">
        <title>Complete genomes of freshwater sulfur oxidizers Sulfuricella denitrificans skB26 and Sulfuritalea hydrogenivorans sk43H: genetic insights into the sulfur oxidation pathway of betaproteobacteria.</title>
        <authorList>
            <person name="Watanabe T."/>
            <person name="Kojima H."/>
            <person name="Fukui M."/>
        </authorList>
    </citation>
    <scope>NUCLEOTIDE SEQUENCE [LARGE SCALE GENOMIC DNA]</scope>
    <source>
        <strain evidence="3">DSM22779</strain>
    </source>
</reference>